<evidence type="ECO:0000259" key="8">
    <source>
        <dbReference type="PROSITE" id="PS50110"/>
    </source>
</evidence>
<feature type="signal peptide" evidence="6">
    <location>
        <begin position="1"/>
        <end position="28"/>
    </location>
</feature>
<dbReference type="InterPro" id="IPR036097">
    <property type="entry name" value="HisK_dim/P_sf"/>
</dbReference>
<dbReference type="InterPro" id="IPR004358">
    <property type="entry name" value="Sig_transdc_His_kin-like_C"/>
</dbReference>
<feature type="domain" description="Histidine kinase" evidence="7">
    <location>
        <begin position="474"/>
        <end position="691"/>
    </location>
</feature>
<dbReference type="PROSITE" id="PS50109">
    <property type="entry name" value="HIS_KIN"/>
    <property type="match status" value="1"/>
</dbReference>
<dbReference type="EC" id="2.7.13.3" evidence="2"/>
<dbReference type="CDD" id="cd17546">
    <property type="entry name" value="REC_hyHK_CKI1_RcsC-like"/>
    <property type="match status" value="1"/>
</dbReference>
<keyword evidence="5" id="KW-0472">Membrane</keyword>
<feature type="domain" description="Response regulatory" evidence="8">
    <location>
        <begin position="719"/>
        <end position="838"/>
    </location>
</feature>
<dbReference type="InterPro" id="IPR003661">
    <property type="entry name" value="HisK_dim/P_dom"/>
</dbReference>
<feature type="chain" id="PRO_5045936024" description="histidine kinase" evidence="6">
    <location>
        <begin position="29"/>
        <end position="850"/>
    </location>
</feature>
<keyword evidence="9" id="KW-0547">Nucleotide-binding</keyword>
<dbReference type="PANTHER" id="PTHR45339:SF3">
    <property type="entry name" value="HISTIDINE KINASE"/>
    <property type="match status" value="1"/>
</dbReference>
<dbReference type="SUPFAM" id="SSF52172">
    <property type="entry name" value="CheY-like"/>
    <property type="match status" value="1"/>
</dbReference>
<feature type="transmembrane region" description="Helical" evidence="5">
    <location>
        <begin position="428"/>
        <end position="448"/>
    </location>
</feature>
<dbReference type="GO" id="GO:0005524">
    <property type="term" value="F:ATP binding"/>
    <property type="evidence" value="ECO:0007669"/>
    <property type="project" value="UniProtKB-KW"/>
</dbReference>
<dbReference type="InterPro" id="IPR011006">
    <property type="entry name" value="CheY-like_superfamily"/>
</dbReference>
<keyword evidence="5" id="KW-1133">Transmembrane helix</keyword>
<dbReference type="SUPFAM" id="SSF47384">
    <property type="entry name" value="Homodimeric domain of signal transducing histidine kinase"/>
    <property type="match status" value="1"/>
</dbReference>
<dbReference type="EMBL" id="CP097649">
    <property type="protein sequence ID" value="URI15758.1"/>
    <property type="molecule type" value="Genomic_DNA"/>
</dbReference>
<evidence type="ECO:0000256" key="5">
    <source>
        <dbReference type="SAM" id="Phobius"/>
    </source>
</evidence>
<evidence type="ECO:0000256" key="1">
    <source>
        <dbReference type="ARBA" id="ARBA00000085"/>
    </source>
</evidence>
<evidence type="ECO:0000256" key="6">
    <source>
        <dbReference type="SAM" id="SignalP"/>
    </source>
</evidence>
<dbReference type="PRINTS" id="PR00344">
    <property type="entry name" value="BCTRLSENSOR"/>
</dbReference>
<evidence type="ECO:0000259" key="7">
    <source>
        <dbReference type="PROSITE" id="PS50109"/>
    </source>
</evidence>
<feature type="modified residue" description="4-aspartylphosphate" evidence="4">
    <location>
        <position position="768"/>
    </location>
</feature>
<evidence type="ECO:0000256" key="2">
    <source>
        <dbReference type="ARBA" id="ARBA00012438"/>
    </source>
</evidence>
<dbReference type="SMART" id="SM00388">
    <property type="entry name" value="HisKA"/>
    <property type="match status" value="1"/>
</dbReference>
<organism evidence="9 10">
    <name type="scientific">Brevundimonas albigilva</name>
    <dbReference type="NCBI Taxonomy" id="1312364"/>
    <lineage>
        <taxon>Bacteria</taxon>
        <taxon>Pseudomonadati</taxon>
        <taxon>Pseudomonadota</taxon>
        <taxon>Alphaproteobacteria</taxon>
        <taxon>Caulobacterales</taxon>
        <taxon>Caulobacteraceae</taxon>
        <taxon>Brevundimonas</taxon>
    </lineage>
</organism>
<keyword evidence="5" id="KW-0812">Transmembrane</keyword>
<protein>
    <recommendedName>
        <fullName evidence="2">histidine kinase</fullName>
        <ecNumber evidence="2">2.7.13.3</ecNumber>
    </recommendedName>
</protein>
<dbReference type="InterPro" id="IPR005467">
    <property type="entry name" value="His_kinase_dom"/>
</dbReference>
<dbReference type="RefSeq" id="WP_250202121.1">
    <property type="nucleotide sequence ID" value="NZ_CP097649.1"/>
</dbReference>
<dbReference type="CDD" id="cd16922">
    <property type="entry name" value="HATPase_EvgS-ArcB-TorS-like"/>
    <property type="match status" value="1"/>
</dbReference>
<dbReference type="InterPro" id="IPR003594">
    <property type="entry name" value="HATPase_dom"/>
</dbReference>
<dbReference type="Gene3D" id="3.30.565.10">
    <property type="entry name" value="Histidine kinase-like ATPase, C-terminal domain"/>
    <property type="match status" value="1"/>
</dbReference>
<dbReference type="InterPro" id="IPR036890">
    <property type="entry name" value="HATPase_C_sf"/>
</dbReference>
<evidence type="ECO:0000313" key="10">
    <source>
        <dbReference type="Proteomes" id="UP001055429"/>
    </source>
</evidence>
<dbReference type="Pfam" id="PF00072">
    <property type="entry name" value="Response_reg"/>
    <property type="match status" value="1"/>
</dbReference>
<dbReference type="PANTHER" id="PTHR45339">
    <property type="entry name" value="HYBRID SIGNAL TRANSDUCTION HISTIDINE KINASE J"/>
    <property type="match status" value="1"/>
</dbReference>
<keyword evidence="10" id="KW-1185">Reference proteome</keyword>
<evidence type="ECO:0000256" key="3">
    <source>
        <dbReference type="ARBA" id="ARBA00022553"/>
    </source>
</evidence>
<dbReference type="PROSITE" id="PS50110">
    <property type="entry name" value="RESPONSE_REGULATORY"/>
    <property type="match status" value="1"/>
</dbReference>
<evidence type="ECO:0000256" key="4">
    <source>
        <dbReference type="PROSITE-ProRule" id="PRU00169"/>
    </source>
</evidence>
<dbReference type="SMART" id="SM00387">
    <property type="entry name" value="HATPase_c"/>
    <property type="match status" value="1"/>
</dbReference>
<sequence length="850" mass="92167">MSSSRVRSFALFALIALLVQGVALGAQAQPPGPKRSPIELAQAVERRAGATDFAALRAFGRAAEQRNDREGLQRLYHVAWIMLNQGEFDEAADWNRRLAQAADLQKDSRYIRIAALNDLVLRYDQGDTPAADEMRRQAAAEQDWFAKAHATRIWALALMDQDKIGEGLKLLADADAFIPDTAPYADVARAGLWEMTGIGLMKLNDIDGAIAAFGRFEIDFANPDYPRPDFDAVYNLARLSTGMGDVQQAQRLFQIHHRLTLRAGLPSLKVYDANLCAMVAKARQAPNDVLTCLAPYGEDLGQASFLAPHLLPTRAIARAQTGRLVEARRDLDQIRRLAAAGLFREEGASELPHVEAEILFAEGRPREAYERMREHARQEKIADARRFSGGIRQVTGDMQQQLAERRAQLETARANTDLQRAVIGAQNWITGIAVLFLLSAGVALFWMWRQSRRLREARRRAEAANRSKSEFLANMSHEIRTPLNGVVAMADALSRAALRPREHEMVEVIRASGVTLERLLSDILDTAKIEAGQIVIETAPFDLAETVRGAAALYRPRADEKGVALRVQIDPALDRAVEGDVVRLRQVLSNLISNALKFTDGGSVTVSVADAGADRVRFTVADTGCGFDDAHKTRIFARFQQADGSITRRFGGTGLGLAISRELVGLMGGELDCESRPGEGARFWFDLTLPPAAPAASAGEAETALEAAGADAPLSFPARVLLADDHPANRKVMEIMLSGVETELVAVEDGRAAVDAFAKGGFDLILMDMQMPVMDGLSATAAIRALEAEGDGRRTPLIMLTANALPEHVEAARAAGADGHLSKPITLQSLLDGVAAALEATRGAVAARAA</sequence>
<dbReference type="Gene3D" id="1.25.40.10">
    <property type="entry name" value="Tetratricopeptide repeat domain"/>
    <property type="match status" value="1"/>
</dbReference>
<dbReference type="Gene3D" id="3.40.50.2300">
    <property type="match status" value="1"/>
</dbReference>
<accession>A0ABY4SLT7</accession>
<dbReference type="InterPro" id="IPR011990">
    <property type="entry name" value="TPR-like_helical_dom_sf"/>
</dbReference>
<keyword evidence="3 4" id="KW-0597">Phosphoprotein</keyword>
<dbReference type="Pfam" id="PF02518">
    <property type="entry name" value="HATPase_c"/>
    <property type="match status" value="1"/>
</dbReference>
<dbReference type="Gene3D" id="1.10.287.130">
    <property type="match status" value="1"/>
</dbReference>
<keyword evidence="6" id="KW-0732">Signal</keyword>
<keyword evidence="9" id="KW-0067">ATP-binding</keyword>
<reference evidence="9" key="1">
    <citation type="submission" date="2022-05" db="EMBL/GenBank/DDBJ databases">
        <title>Brevundimonas albigilva TT17 genome sequence.</title>
        <authorList>
            <person name="Lee K."/>
            <person name="Son H."/>
        </authorList>
    </citation>
    <scope>NUCLEOTIDE SEQUENCE</scope>
    <source>
        <strain evidence="9">TT17</strain>
    </source>
</reference>
<dbReference type="SMART" id="SM00448">
    <property type="entry name" value="REC"/>
    <property type="match status" value="1"/>
</dbReference>
<dbReference type="Proteomes" id="UP001055429">
    <property type="component" value="Chromosome"/>
</dbReference>
<dbReference type="SUPFAM" id="SSF55874">
    <property type="entry name" value="ATPase domain of HSP90 chaperone/DNA topoisomerase II/histidine kinase"/>
    <property type="match status" value="1"/>
</dbReference>
<gene>
    <name evidence="9" type="ORF">M8231_01810</name>
</gene>
<name>A0ABY4SLT7_9CAUL</name>
<dbReference type="CDD" id="cd00082">
    <property type="entry name" value="HisKA"/>
    <property type="match status" value="1"/>
</dbReference>
<dbReference type="InterPro" id="IPR001789">
    <property type="entry name" value="Sig_transdc_resp-reg_receiver"/>
</dbReference>
<dbReference type="SUPFAM" id="SSF48452">
    <property type="entry name" value="TPR-like"/>
    <property type="match status" value="1"/>
</dbReference>
<proteinExistence type="predicted"/>
<dbReference type="Pfam" id="PF00512">
    <property type="entry name" value="HisKA"/>
    <property type="match status" value="1"/>
</dbReference>
<evidence type="ECO:0000313" key="9">
    <source>
        <dbReference type="EMBL" id="URI15758.1"/>
    </source>
</evidence>
<comment type="catalytic activity">
    <reaction evidence="1">
        <text>ATP + protein L-histidine = ADP + protein N-phospho-L-histidine.</text>
        <dbReference type="EC" id="2.7.13.3"/>
    </reaction>
</comment>